<dbReference type="EMBL" id="CP095071">
    <property type="protein sequence ID" value="UOQ86888.1"/>
    <property type="molecule type" value="Genomic_DNA"/>
</dbReference>
<accession>A0ABY4GR67</accession>
<gene>
    <name evidence="1" type="ORF">MUN87_08395</name>
</gene>
<reference evidence="1 2" key="1">
    <citation type="submission" date="2022-04" db="EMBL/GenBank/DDBJ databases">
        <title>Gracilibacillus sp. isolated from saltern.</title>
        <authorList>
            <person name="Won M."/>
            <person name="Lee C.-M."/>
            <person name="Woen H.-Y."/>
            <person name="Kwon S.-W."/>
        </authorList>
    </citation>
    <scope>NUCLEOTIDE SEQUENCE [LARGE SCALE GENOMIC DNA]</scope>
    <source>
        <strain evidence="1 2">SSPM10-3</strain>
    </source>
</reference>
<dbReference type="Proteomes" id="UP000831537">
    <property type="component" value="Chromosome"/>
</dbReference>
<sequence length="103" mass="12390">MFMIKNMTDDQFPFLTDMLYESIYVPENKPPKEELLNVPHLKKYYEDWGRKGDRAFIAHNSDRQPVGAVWYRLFEAMVMSIQIPRSWGLLFRKRQGQRDLVFC</sequence>
<evidence type="ECO:0000313" key="1">
    <source>
        <dbReference type="EMBL" id="UOQ86888.1"/>
    </source>
</evidence>
<organism evidence="1 2">
    <name type="scientific">Gracilibacillus salinarum</name>
    <dbReference type="NCBI Taxonomy" id="2932255"/>
    <lineage>
        <taxon>Bacteria</taxon>
        <taxon>Bacillati</taxon>
        <taxon>Bacillota</taxon>
        <taxon>Bacilli</taxon>
        <taxon>Bacillales</taxon>
        <taxon>Bacillaceae</taxon>
        <taxon>Gracilibacillus</taxon>
    </lineage>
</organism>
<evidence type="ECO:0000313" key="2">
    <source>
        <dbReference type="Proteomes" id="UP000831537"/>
    </source>
</evidence>
<keyword evidence="2" id="KW-1185">Reference proteome</keyword>
<dbReference type="RefSeq" id="WP_244747262.1">
    <property type="nucleotide sequence ID" value="NZ_CP095071.1"/>
</dbReference>
<proteinExistence type="predicted"/>
<name>A0ABY4GR67_9BACI</name>
<protein>
    <recommendedName>
        <fullName evidence="3">N-acetyltransferase domain-containing protein</fullName>
    </recommendedName>
</protein>
<evidence type="ECO:0008006" key="3">
    <source>
        <dbReference type="Google" id="ProtNLM"/>
    </source>
</evidence>